<sequence length="205" mass="22139">MDPGADAARVDLELLGGAPDGDDTILLLGPREPGFWPAFTASSEYADGAPDPLDRWSKRLIWALARDWGGTAVFPSDGPPYPPFITWALASGRAWVSPVGLLVHDRQGLWLSFRGAVRLPGRLDLATGIRPCDTCKGQPCRTACPVDALKPDAYDVAACRAFLDTPAGHDCRDKGCAARRACPVSRAYGRDPAQSRFHMKAFHPK</sequence>
<dbReference type="InterPro" id="IPR017896">
    <property type="entry name" value="4Fe4S_Fe-S-bd"/>
</dbReference>
<evidence type="ECO:0000259" key="1">
    <source>
        <dbReference type="PROSITE" id="PS51379"/>
    </source>
</evidence>
<evidence type="ECO:0000313" key="2">
    <source>
        <dbReference type="EMBL" id="TYB80702.1"/>
    </source>
</evidence>
<feature type="domain" description="4Fe-4S ferredoxin-type" evidence="1">
    <location>
        <begin position="121"/>
        <end position="154"/>
    </location>
</feature>
<proteinExistence type="predicted"/>
<evidence type="ECO:0000313" key="3">
    <source>
        <dbReference type="Proteomes" id="UP000322080"/>
    </source>
</evidence>
<dbReference type="RefSeq" id="WP_148378984.1">
    <property type="nucleotide sequence ID" value="NZ_VSIY01000013.1"/>
</dbReference>
<comment type="caution">
    <text evidence="2">The sequence shown here is derived from an EMBL/GenBank/DDBJ whole genome shotgun (WGS) entry which is preliminary data.</text>
</comment>
<organism evidence="2 3">
    <name type="scientific">Maritimibacter fusiformis</name>
    <dbReference type="NCBI Taxonomy" id="2603819"/>
    <lineage>
        <taxon>Bacteria</taxon>
        <taxon>Pseudomonadati</taxon>
        <taxon>Pseudomonadota</taxon>
        <taxon>Alphaproteobacteria</taxon>
        <taxon>Rhodobacterales</taxon>
        <taxon>Roseobacteraceae</taxon>
        <taxon>Maritimibacter</taxon>
    </lineage>
</organism>
<reference evidence="2 3" key="1">
    <citation type="submission" date="2019-08" db="EMBL/GenBank/DDBJ databases">
        <title>Identification of a novel species of the genus Boseongicola.</title>
        <authorList>
            <person name="Zhang X.-Q."/>
        </authorList>
    </citation>
    <scope>NUCLEOTIDE SEQUENCE [LARGE SCALE GENOMIC DNA]</scope>
    <source>
        <strain evidence="2 3">HY14</strain>
    </source>
</reference>
<protein>
    <submittedName>
        <fullName evidence="2">Ferredoxin</fullName>
    </submittedName>
</protein>
<dbReference type="Proteomes" id="UP000322080">
    <property type="component" value="Unassembled WGS sequence"/>
</dbReference>
<dbReference type="AlphaFoldDB" id="A0A5D0RGS3"/>
<dbReference type="EMBL" id="VSIY01000013">
    <property type="protein sequence ID" value="TYB80702.1"/>
    <property type="molecule type" value="Genomic_DNA"/>
</dbReference>
<gene>
    <name evidence="2" type="ORF">FVF75_13840</name>
</gene>
<accession>A0A5D0RGS3</accession>
<name>A0A5D0RGS3_9RHOB</name>
<dbReference type="PROSITE" id="PS51379">
    <property type="entry name" value="4FE4S_FER_2"/>
    <property type="match status" value="1"/>
</dbReference>
<keyword evidence="3" id="KW-1185">Reference proteome</keyword>